<dbReference type="InterPro" id="IPR003115">
    <property type="entry name" value="ParB_N"/>
</dbReference>
<dbReference type="PANTHER" id="PTHR33375:SF1">
    <property type="entry name" value="CHROMOSOME-PARTITIONING PROTEIN PARB-RELATED"/>
    <property type="match status" value="1"/>
</dbReference>
<accession>A0A0W0SJ18</accession>
<dbReference type="Pfam" id="PF02195">
    <property type="entry name" value="ParB_N"/>
    <property type="match status" value="1"/>
</dbReference>
<dbReference type="InterPro" id="IPR036086">
    <property type="entry name" value="ParB/Sulfiredoxin_sf"/>
</dbReference>
<dbReference type="GO" id="GO:0007059">
    <property type="term" value="P:chromosome segregation"/>
    <property type="evidence" value="ECO:0007669"/>
    <property type="project" value="TreeGrafter"/>
</dbReference>
<dbReference type="EMBL" id="LNXW01000005">
    <property type="protein sequence ID" value="KTC83378.1"/>
    <property type="molecule type" value="Genomic_DNA"/>
</dbReference>
<dbReference type="NCBIfam" id="TIGR00180">
    <property type="entry name" value="parB_part"/>
    <property type="match status" value="1"/>
</dbReference>
<gene>
    <name evidence="3" type="primary">parB_1</name>
    <name evidence="3" type="ORF">Lche_0037</name>
</gene>
<comment type="similarity">
    <text evidence="1">Belongs to the ParB family.</text>
</comment>
<dbReference type="AlphaFoldDB" id="A0A0W0SJ18"/>
<dbReference type="Gene3D" id="1.10.10.2830">
    <property type="match status" value="1"/>
</dbReference>
<dbReference type="SUPFAM" id="SSF110849">
    <property type="entry name" value="ParB/Sulfiredoxin"/>
    <property type="match status" value="1"/>
</dbReference>
<dbReference type="PANTHER" id="PTHR33375">
    <property type="entry name" value="CHROMOSOME-PARTITIONING PROTEIN PARB-RELATED"/>
    <property type="match status" value="1"/>
</dbReference>
<dbReference type="InterPro" id="IPR004437">
    <property type="entry name" value="ParB/RepB/Spo0J"/>
</dbReference>
<comment type="caution">
    <text evidence="3">The sequence shown here is derived from an EMBL/GenBank/DDBJ whole genome shotgun (WGS) entry which is preliminary data.</text>
</comment>
<name>A0A0W0SJ18_9GAMM</name>
<dbReference type="InterPro" id="IPR050336">
    <property type="entry name" value="Chromosome_partition/occlusion"/>
</dbReference>
<dbReference type="RefSeq" id="WP_058387238.1">
    <property type="nucleotide sequence ID" value="NZ_LNXW01000005.1"/>
</dbReference>
<dbReference type="Gene3D" id="3.90.1530.30">
    <property type="match status" value="1"/>
</dbReference>
<dbReference type="GO" id="GO:0005694">
    <property type="term" value="C:chromosome"/>
    <property type="evidence" value="ECO:0007669"/>
    <property type="project" value="TreeGrafter"/>
</dbReference>
<reference evidence="3 4" key="1">
    <citation type="submission" date="2015-11" db="EMBL/GenBank/DDBJ databases">
        <title>Genomic analysis of 38 Legionella species identifies large and diverse effector repertoires.</title>
        <authorList>
            <person name="Burstein D."/>
            <person name="Amaro F."/>
            <person name="Zusman T."/>
            <person name="Lifshitz Z."/>
            <person name="Cohen O."/>
            <person name="Gilbert J.A."/>
            <person name="Pupko T."/>
            <person name="Shuman H.A."/>
            <person name="Segal G."/>
        </authorList>
    </citation>
    <scope>NUCLEOTIDE SEQUENCE [LARGE SCALE GENOMIC DNA]</scope>
    <source>
        <strain evidence="3 4">ORW</strain>
    </source>
</reference>
<sequence length="337" mass="37977">MAKRKVFSIGSSLSDGLEQTFAAAQNYSNQLRIDVIPLSKIEVDPDNPRTLTISMNDLLHGISDNDPLLEIKTTEKEELRSLANSINEHGILNPVIVYESNASYRLIAGERRTLASILIGKTDIQAKIIDKKPDELKIRLLQWVENSERTDLSLHDRLLNFEMIVNAYAKASNFNINDIRPVDISNLIGCSKPHASNLKLLLAADQDIRKIIAENKISNIEKIAILCQIKDLNLRRKAIQDAINGATLVDLKKYLEINFEINHQHEHVMVSSYVRGKKISLGSINNINAAKKIFCILLDHVEDRMLKTNLSKVNMDNPRDISRALKTIISSLEQVND</sequence>
<proteinExistence type="inferred from homology"/>
<dbReference type="Proteomes" id="UP000054921">
    <property type="component" value="Unassembled WGS sequence"/>
</dbReference>
<dbReference type="SMART" id="SM00470">
    <property type="entry name" value="ParB"/>
    <property type="match status" value="1"/>
</dbReference>
<feature type="domain" description="ParB-like N-terminal" evidence="2">
    <location>
        <begin position="51"/>
        <end position="147"/>
    </location>
</feature>
<evidence type="ECO:0000259" key="2">
    <source>
        <dbReference type="SMART" id="SM00470"/>
    </source>
</evidence>
<dbReference type="STRING" id="28084.Lche_0037"/>
<evidence type="ECO:0000256" key="1">
    <source>
        <dbReference type="ARBA" id="ARBA00006295"/>
    </source>
</evidence>
<organism evidence="3 4">
    <name type="scientific">Legionella cherrii</name>
    <dbReference type="NCBI Taxonomy" id="28084"/>
    <lineage>
        <taxon>Bacteria</taxon>
        <taxon>Pseudomonadati</taxon>
        <taxon>Pseudomonadota</taxon>
        <taxon>Gammaproteobacteria</taxon>
        <taxon>Legionellales</taxon>
        <taxon>Legionellaceae</taxon>
        <taxon>Legionella</taxon>
    </lineage>
</organism>
<evidence type="ECO:0000313" key="3">
    <source>
        <dbReference type="EMBL" id="KTC83378.1"/>
    </source>
</evidence>
<protein>
    <submittedName>
        <fullName evidence="3">Chromosome partitioning protein parB</fullName>
    </submittedName>
</protein>
<dbReference type="PATRIC" id="fig|28084.5.peg.40"/>
<evidence type="ECO:0000313" key="4">
    <source>
        <dbReference type="Proteomes" id="UP000054921"/>
    </source>
</evidence>
<dbReference type="SUPFAM" id="SSF109709">
    <property type="entry name" value="KorB DNA-binding domain-like"/>
    <property type="match status" value="1"/>
</dbReference>
<dbReference type="GO" id="GO:0003677">
    <property type="term" value="F:DNA binding"/>
    <property type="evidence" value="ECO:0007669"/>
    <property type="project" value="InterPro"/>
</dbReference>
<dbReference type="OrthoDB" id="5645128at2"/>